<proteinExistence type="predicted"/>
<comment type="caution">
    <text evidence="2">The sequence shown here is derived from an EMBL/GenBank/DDBJ whole genome shotgun (WGS) entry which is preliminary data.</text>
</comment>
<keyword evidence="1" id="KW-0732">Signal</keyword>
<feature type="chain" id="PRO_5046234969" evidence="1">
    <location>
        <begin position="21"/>
        <end position="178"/>
    </location>
</feature>
<reference evidence="2 3" key="1">
    <citation type="submission" date="2023-07" db="EMBL/GenBank/DDBJ databases">
        <title>Genomic Encyclopedia of Type Strains, Phase IV (KMG-IV): sequencing the most valuable type-strain genomes for metagenomic binning, comparative biology and taxonomic classification.</title>
        <authorList>
            <person name="Goeker M."/>
        </authorList>
    </citation>
    <scope>NUCLEOTIDE SEQUENCE [LARGE SCALE GENOMIC DNA]</scope>
    <source>
        <strain evidence="2 3">DSM 19922</strain>
    </source>
</reference>
<gene>
    <name evidence="2" type="ORF">QO018_005384</name>
</gene>
<organism evidence="2 3">
    <name type="scientific">Azospirillum picis</name>
    <dbReference type="NCBI Taxonomy" id="488438"/>
    <lineage>
        <taxon>Bacteria</taxon>
        <taxon>Pseudomonadati</taxon>
        <taxon>Pseudomonadota</taxon>
        <taxon>Alphaproteobacteria</taxon>
        <taxon>Rhodospirillales</taxon>
        <taxon>Azospirillaceae</taxon>
        <taxon>Azospirillum</taxon>
    </lineage>
</organism>
<dbReference type="EMBL" id="JAUSVU010000027">
    <property type="protein sequence ID" value="MDQ0536487.1"/>
    <property type="molecule type" value="Genomic_DNA"/>
</dbReference>
<accession>A0ABU0MSM6</accession>
<feature type="signal peptide" evidence="1">
    <location>
        <begin position="1"/>
        <end position="20"/>
    </location>
</feature>
<evidence type="ECO:0000313" key="2">
    <source>
        <dbReference type="EMBL" id="MDQ0536487.1"/>
    </source>
</evidence>
<name>A0ABU0MSM6_9PROT</name>
<keyword evidence="3" id="KW-1185">Reference proteome</keyword>
<dbReference type="RefSeq" id="WP_209989208.1">
    <property type="nucleotide sequence ID" value="NZ_JAGINO010000027.1"/>
</dbReference>
<protein>
    <submittedName>
        <fullName evidence="2">Uncharacterized protein</fullName>
    </submittedName>
</protein>
<sequence length="178" mass="18323">MSTIALSIASGARLSVSGLAAIQATPVAPSAAEADETEAFLKAGKLSSTRVFADMAAQLERQNAVPVHSVFRSGGTIVGVLYQNGTVAQPSGTGSVLPRGSLSLDAYAGRLGAALKAKHGGNLTVEQWRNGGAPTQGQMNDALFRPHDRLGVNALQDAVLPRTNVAFDARTLEAMLGL</sequence>
<dbReference type="Proteomes" id="UP001244552">
    <property type="component" value="Unassembled WGS sequence"/>
</dbReference>
<evidence type="ECO:0000313" key="3">
    <source>
        <dbReference type="Proteomes" id="UP001244552"/>
    </source>
</evidence>
<evidence type="ECO:0000256" key="1">
    <source>
        <dbReference type="SAM" id="SignalP"/>
    </source>
</evidence>